<evidence type="ECO:0000256" key="11">
    <source>
        <dbReference type="ARBA" id="ARBA00023136"/>
    </source>
</evidence>
<dbReference type="CDD" id="cd17318">
    <property type="entry name" value="MFS_SLC17"/>
    <property type="match status" value="1"/>
</dbReference>
<feature type="transmembrane region" description="Helical" evidence="27">
    <location>
        <begin position="151"/>
        <end position="175"/>
    </location>
</feature>
<feature type="domain" description="Major facilitator superfamily (MFS) profile" evidence="28">
    <location>
        <begin position="27"/>
        <end position="470"/>
    </location>
</feature>
<evidence type="ECO:0000256" key="25">
    <source>
        <dbReference type="ARBA" id="ARBA00081925"/>
    </source>
</evidence>
<feature type="transmembrane region" description="Helical" evidence="27">
    <location>
        <begin position="216"/>
        <end position="235"/>
    </location>
</feature>
<keyword evidence="8" id="KW-0769">Symport</keyword>
<keyword evidence="10" id="KW-0770">Synapse</keyword>
<dbReference type="GO" id="GO:0046942">
    <property type="term" value="P:carboxylic acid transport"/>
    <property type="evidence" value="ECO:0007669"/>
    <property type="project" value="UniProtKB-ARBA"/>
</dbReference>
<feature type="transmembrane region" description="Helical" evidence="27">
    <location>
        <begin position="273"/>
        <end position="294"/>
    </location>
</feature>
<feature type="transmembrane region" description="Helical" evidence="27">
    <location>
        <begin position="447"/>
        <end position="465"/>
    </location>
</feature>
<comment type="function">
    <text evidence="21">Receptor for CM101, a polysaccharide produced by group B Streptococcus with antipathoangiogenic properties.</text>
</comment>
<evidence type="ECO:0000256" key="16">
    <source>
        <dbReference type="ARBA" id="ARBA00050554"/>
    </source>
</evidence>
<comment type="catalytic activity">
    <reaction evidence="17">
        <text>N-acetylneuraminate(in) + H(+)(in) = N-acetylneuraminate(out) + H(+)(out)</text>
        <dbReference type="Rhea" id="RHEA:28987"/>
        <dbReference type="ChEBI" id="CHEBI:15378"/>
        <dbReference type="ChEBI" id="CHEBI:35418"/>
    </reaction>
    <physiologicalReaction direction="right-to-left" evidence="17">
        <dbReference type="Rhea" id="RHEA:28989"/>
    </physiologicalReaction>
</comment>
<evidence type="ECO:0000256" key="19">
    <source>
        <dbReference type="ARBA" id="ARBA00051447"/>
    </source>
</evidence>
<evidence type="ECO:0000256" key="2">
    <source>
        <dbReference type="ARBA" id="ARBA00004554"/>
    </source>
</evidence>
<keyword evidence="9 27" id="KW-1133">Transmembrane helix</keyword>
<evidence type="ECO:0000256" key="26">
    <source>
        <dbReference type="SAM" id="MobiDB-lite"/>
    </source>
</evidence>
<evidence type="ECO:0000313" key="29">
    <source>
        <dbReference type="EMBL" id="KAK3915848.1"/>
    </source>
</evidence>
<proteinExistence type="predicted"/>
<gene>
    <name evidence="29" type="ORF">KUF71_005991</name>
</gene>
<reference evidence="29" key="2">
    <citation type="journal article" date="2023" name="BMC Genomics">
        <title>Pest status, molecular evolution, and epigenetic factors derived from the genome assembly of Frankliniella fusca, a thysanopteran phytovirus vector.</title>
        <authorList>
            <person name="Catto M.A."/>
            <person name="Labadie P.E."/>
            <person name="Jacobson A.L."/>
            <person name="Kennedy G.G."/>
            <person name="Srinivasan R."/>
            <person name="Hunt B.G."/>
        </authorList>
    </citation>
    <scope>NUCLEOTIDE SEQUENCE</scope>
    <source>
        <strain evidence="29">PL_HMW_Pooled</strain>
    </source>
</reference>
<evidence type="ECO:0000256" key="1">
    <source>
        <dbReference type="ARBA" id="ARBA00004432"/>
    </source>
</evidence>
<dbReference type="InterPro" id="IPR020846">
    <property type="entry name" value="MFS_dom"/>
</dbReference>
<comment type="catalytic activity">
    <reaction evidence="15">
        <text>2 nitrate(out) + H(+)(out) = 2 nitrate(in) + H(+)(in)</text>
        <dbReference type="Rhea" id="RHEA:71539"/>
        <dbReference type="ChEBI" id="CHEBI:15378"/>
        <dbReference type="ChEBI" id="CHEBI:17632"/>
    </reaction>
    <physiologicalReaction direction="left-to-right" evidence="15">
        <dbReference type="Rhea" id="RHEA:71540"/>
    </physiologicalReaction>
</comment>
<keyword evidence="14" id="KW-0968">Cytoplasmic vesicle</keyword>
<dbReference type="Proteomes" id="UP001219518">
    <property type="component" value="Unassembled WGS sequence"/>
</dbReference>
<dbReference type="GO" id="GO:0016323">
    <property type="term" value="C:basolateral plasma membrane"/>
    <property type="evidence" value="ECO:0007669"/>
    <property type="project" value="UniProtKB-SubCell"/>
</dbReference>
<comment type="catalytic activity">
    <reaction evidence="20">
        <text>D-glucuronate(out) + H(+)(out) = D-glucuronate(in) + H(+)(in)</text>
        <dbReference type="Rhea" id="RHEA:72591"/>
        <dbReference type="ChEBI" id="CHEBI:15378"/>
        <dbReference type="ChEBI" id="CHEBI:58720"/>
    </reaction>
    <physiologicalReaction direction="left-to-right" evidence="20">
        <dbReference type="Rhea" id="RHEA:72592"/>
    </physiologicalReaction>
</comment>
<protein>
    <recommendedName>
        <fullName evidence="22">Sialin</fullName>
    </recommendedName>
    <alternativeName>
        <fullName evidence="25">H(+)/nitrate cotransporter</fullName>
    </alternativeName>
    <alternativeName>
        <fullName evidence="23">H(+)/sialic acid cotransporter</fullName>
    </alternativeName>
    <alternativeName>
        <fullName evidence="24">Vesicular excitatory amino acid transporter</fullName>
    </alternativeName>
</protein>
<evidence type="ECO:0000256" key="4">
    <source>
        <dbReference type="ARBA" id="ARBA00004656"/>
    </source>
</evidence>
<dbReference type="Pfam" id="PF07690">
    <property type="entry name" value="MFS_1"/>
    <property type="match status" value="1"/>
</dbReference>
<evidence type="ECO:0000256" key="23">
    <source>
        <dbReference type="ARBA" id="ARBA00080244"/>
    </source>
</evidence>
<comment type="catalytic activity">
    <reaction evidence="18">
        <text>N-acetyl-L-aspartyl-L-glutamate(out) = N-acetyl-L-aspartyl-L-glutamate(in)</text>
        <dbReference type="Rhea" id="RHEA:72599"/>
        <dbReference type="ChEBI" id="CHEBI:76931"/>
    </reaction>
    <physiologicalReaction direction="left-to-right" evidence="18">
        <dbReference type="Rhea" id="RHEA:72600"/>
    </physiologicalReaction>
</comment>
<dbReference type="GO" id="GO:0006820">
    <property type="term" value="P:monoatomic anion transport"/>
    <property type="evidence" value="ECO:0007669"/>
    <property type="project" value="TreeGrafter"/>
</dbReference>
<evidence type="ECO:0000256" key="3">
    <source>
        <dbReference type="ARBA" id="ARBA00004638"/>
    </source>
</evidence>
<keyword evidence="6" id="KW-1003">Cell membrane</keyword>
<evidence type="ECO:0000256" key="12">
    <source>
        <dbReference type="ARBA" id="ARBA00023180"/>
    </source>
</evidence>
<feature type="transmembrane region" description="Helical" evidence="27">
    <location>
        <begin position="20"/>
        <end position="45"/>
    </location>
</feature>
<evidence type="ECO:0000256" key="21">
    <source>
        <dbReference type="ARBA" id="ARBA00056891"/>
    </source>
</evidence>
<evidence type="ECO:0000256" key="10">
    <source>
        <dbReference type="ARBA" id="ARBA00023018"/>
    </source>
</evidence>
<evidence type="ECO:0000256" key="14">
    <source>
        <dbReference type="ARBA" id="ARBA00023329"/>
    </source>
</evidence>
<dbReference type="FunFam" id="1.20.1250.20:FF:000067">
    <property type="entry name" value="sialin isoform X2"/>
    <property type="match status" value="1"/>
</dbReference>
<feature type="transmembrane region" description="Helical" evidence="27">
    <location>
        <begin position="320"/>
        <end position="342"/>
    </location>
</feature>
<sequence length="496" mass="54049">MTVACAQRLLTCGGLVKQRFVMSFMLLMAVLNIYTMRTCLSVAIVQMADSHVHNSTYVDPDRCPAPAGDSISGDSASSATPTRPPEFHWDETVQGVVLSSFYYGYILSHLPGGWLADRFGGKHTLGLGILSTALTTLLTPAAAHLGPYWLIALRIIMGVGEGVTFPAVSVLLAHWVPPAERSRLGSFVFAGAQLGTVAGTAISGLLLSHFYWPVTFYFFGGLGVVWYAVWMALCYSTPEEHPFISEQERDYLHQQISASNHGKPIAPTPWRGILLSLPVWGLAVAQVGHDWGFFTMVTDLPKYMKSVLQVSIGRNGLLSALPYLVMWLCSMLFAAVADWIIARRYWSVLTVRKFFTTLASIIPALGIIGASYAGCDETLTVVLFTVGMGGMGAFYPGMRVNGLDLSKHYAGTVMALVNGLGAVSGMVSPILIGLLTPHSSLLEWRTTFWITFGVLMLSNFIYVLTAQATIQRWDHQPQDEEDAVKKHPSAPPMSMS</sequence>
<accession>A0AAE1H769</accession>
<dbReference type="InterPro" id="IPR036259">
    <property type="entry name" value="MFS_trans_sf"/>
</dbReference>
<dbReference type="GO" id="GO:0015293">
    <property type="term" value="F:symporter activity"/>
    <property type="evidence" value="ECO:0007669"/>
    <property type="project" value="UniProtKB-KW"/>
</dbReference>
<evidence type="ECO:0000259" key="28">
    <source>
        <dbReference type="PROSITE" id="PS50850"/>
    </source>
</evidence>
<comment type="caution">
    <text evidence="29">The sequence shown here is derived from an EMBL/GenBank/DDBJ whole genome shotgun (WGS) entry which is preliminary data.</text>
</comment>
<evidence type="ECO:0000256" key="18">
    <source>
        <dbReference type="ARBA" id="ARBA00051403"/>
    </source>
</evidence>
<evidence type="ECO:0000256" key="5">
    <source>
        <dbReference type="ARBA" id="ARBA00022448"/>
    </source>
</evidence>
<dbReference type="GO" id="GO:0005765">
    <property type="term" value="C:lysosomal membrane"/>
    <property type="evidence" value="ECO:0007669"/>
    <property type="project" value="UniProtKB-SubCell"/>
</dbReference>
<feature type="region of interest" description="Disordered" evidence="26">
    <location>
        <begin position="475"/>
        <end position="496"/>
    </location>
</feature>
<evidence type="ECO:0000256" key="7">
    <source>
        <dbReference type="ARBA" id="ARBA00022692"/>
    </source>
</evidence>
<dbReference type="AlphaFoldDB" id="A0AAE1H769"/>
<dbReference type="FunFam" id="1.20.1250.20:FF:000003">
    <property type="entry name" value="Solute carrier family 17 member 3"/>
    <property type="match status" value="1"/>
</dbReference>
<evidence type="ECO:0000256" key="24">
    <source>
        <dbReference type="ARBA" id="ARBA00081195"/>
    </source>
</evidence>
<feature type="transmembrane region" description="Helical" evidence="27">
    <location>
        <begin position="125"/>
        <end position="145"/>
    </location>
</feature>
<evidence type="ECO:0000256" key="20">
    <source>
        <dbReference type="ARBA" id="ARBA00051612"/>
    </source>
</evidence>
<evidence type="ECO:0000256" key="8">
    <source>
        <dbReference type="ARBA" id="ARBA00022847"/>
    </source>
</evidence>
<keyword evidence="12" id="KW-0325">Glycoprotein</keyword>
<comment type="catalytic activity">
    <reaction evidence="16">
        <text>L-aspartate(out) = L-aspartate(in)</text>
        <dbReference type="Rhea" id="RHEA:66332"/>
        <dbReference type="ChEBI" id="CHEBI:29991"/>
    </reaction>
    <physiologicalReaction direction="left-to-right" evidence="16">
        <dbReference type="Rhea" id="RHEA:66333"/>
    </physiologicalReaction>
</comment>
<feature type="transmembrane region" description="Helical" evidence="27">
    <location>
        <begin position="379"/>
        <end position="397"/>
    </location>
</feature>
<reference evidence="29" key="1">
    <citation type="submission" date="2021-07" db="EMBL/GenBank/DDBJ databases">
        <authorList>
            <person name="Catto M.A."/>
            <person name="Jacobson A."/>
            <person name="Kennedy G."/>
            <person name="Labadie P."/>
            <person name="Hunt B.G."/>
            <person name="Srinivasan R."/>
        </authorList>
    </citation>
    <scope>NUCLEOTIDE SEQUENCE</scope>
    <source>
        <strain evidence="29">PL_HMW_Pooled</strain>
        <tissue evidence="29">Head</tissue>
    </source>
</reference>
<evidence type="ECO:0000256" key="22">
    <source>
        <dbReference type="ARBA" id="ARBA00069713"/>
    </source>
</evidence>
<keyword evidence="5" id="KW-0813">Transport</keyword>
<keyword evidence="7 27" id="KW-0812">Transmembrane</keyword>
<evidence type="ECO:0000256" key="13">
    <source>
        <dbReference type="ARBA" id="ARBA00023228"/>
    </source>
</evidence>
<dbReference type="Gene3D" id="1.20.1250.20">
    <property type="entry name" value="MFS general substrate transporter like domains"/>
    <property type="match status" value="2"/>
</dbReference>
<organism evidence="29 30">
    <name type="scientific">Frankliniella fusca</name>
    <dbReference type="NCBI Taxonomy" id="407009"/>
    <lineage>
        <taxon>Eukaryota</taxon>
        <taxon>Metazoa</taxon>
        <taxon>Ecdysozoa</taxon>
        <taxon>Arthropoda</taxon>
        <taxon>Hexapoda</taxon>
        <taxon>Insecta</taxon>
        <taxon>Pterygota</taxon>
        <taxon>Neoptera</taxon>
        <taxon>Paraneoptera</taxon>
        <taxon>Thysanoptera</taxon>
        <taxon>Terebrantia</taxon>
        <taxon>Thripoidea</taxon>
        <taxon>Thripidae</taxon>
        <taxon>Frankliniella</taxon>
    </lineage>
</organism>
<evidence type="ECO:0000256" key="17">
    <source>
        <dbReference type="ARBA" id="ARBA00050625"/>
    </source>
</evidence>
<dbReference type="PANTHER" id="PTHR11662">
    <property type="entry name" value="SOLUTE CARRIER FAMILY 17"/>
    <property type="match status" value="1"/>
</dbReference>
<dbReference type="SUPFAM" id="SSF103473">
    <property type="entry name" value="MFS general substrate transporter"/>
    <property type="match status" value="1"/>
</dbReference>
<keyword evidence="11 27" id="KW-0472">Membrane</keyword>
<dbReference type="PANTHER" id="PTHR11662:SF415">
    <property type="entry name" value="AT30085P-RELATED"/>
    <property type="match status" value="1"/>
</dbReference>
<keyword evidence="13" id="KW-0458">Lysosome</keyword>
<dbReference type="InterPro" id="IPR011701">
    <property type="entry name" value="MFS"/>
</dbReference>
<comment type="subcellular location">
    <subcellularLocation>
        <location evidence="2">Basolateral cell membrane</location>
        <topology evidence="2">Multi-pass membrane protein</topology>
    </subcellularLocation>
    <subcellularLocation>
        <location evidence="3">Cytoplasmic vesicle</location>
        <location evidence="3">Secretory vesicle membrane</location>
        <topology evidence="3">Multi-pass membrane protein</topology>
    </subcellularLocation>
    <subcellularLocation>
        <location evidence="1">Cytoplasmic vesicle</location>
        <location evidence="1">Secretory vesicle</location>
        <location evidence="1">Synaptic vesicle membrane</location>
    </subcellularLocation>
    <subcellularLocation>
        <location evidence="4">Lysosome membrane</location>
    </subcellularLocation>
</comment>
<keyword evidence="30" id="KW-1185">Reference proteome</keyword>
<evidence type="ECO:0000256" key="6">
    <source>
        <dbReference type="ARBA" id="ARBA00022475"/>
    </source>
</evidence>
<name>A0AAE1H769_9NEOP</name>
<dbReference type="GO" id="GO:0030672">
    <property type="term" value="C:synaptic vesicle membrane"/>
    <property type="evidence" value="ECO:0007669"/>
    <property type="project" value="UniProtKB-SubCell"/>
</dbReference>
<dbReference type="EMBL" id="JAHWGI010000466">
    <property type="protein sequence ID" value="KAK3915848.1"/>
    <property type="molecule type" value="Genomic_DNA"/>
</dbReference>
<feature type="transmembrane region" description="Helical" evidence="27">
    <location>
        <begin position="187"/>
        <end position="210"/>
    </location>
</feature>
<evidence type="ECO:0000256" key="9">
    <source>
        <dbReference type="ARBA" id="ARBA00022989"/>
    </source>
</evidence>
<evidence type="ECO:0000256" key="15">
    <source>
        <dbReference type="ARBA" id="ARBA00050101"/>
    </source>
</evidence>
<evidence type="ECO:0000256" key="27">
    <source>
        <dbReference type="SAM" id="Phobius"/>
    </source>
</evidence>
<comment type="catalytic activity">
    <reaction evidence="19">
        <text>L-glutamate(out) = L-glutamate(in)</text>
        <dbReference type="Rhea" id="RHEA:66336"/>
        <dbReference type="ChEBI" id="CHEBI:29985"/>
    </reaction>
    <physiologicalReaction direction="left-to-right" evidence="19">
        <dbReference type="Rhea" id="RHEA:66337"/>
    </physiologicalReaction>
</comment>
<feature type="transmembrane region" description="Helical" evidence="27">
    <location>
        <begin position="354"/>
        <end position="373"/>
    </location>
</feature>
<dbReference type="PROSITE" id="PS50850">
    <property type="entry name" value="MFS"/>
    <property type="match status" value="1"/>
</dbReference>
<dbReference type="InterPro" id="IPR050382">
    <property type="entry name" value="MFS_Na/Anion_cotransporter"/>
</dbReference>
<feature type="transmembrane region" description="Helical" evidence="27">
    <location>
        <begin position="409"/>
        <end position="435"/>
    </location>
</feature>
<evidence type="ECO:0000313" key="30">
    <source>
        <dbReference type="Proteomes" id="UP001219518"/>
    </source>
</evidence>